<evidence type="ECO:0000256" key="1">
    <source>
        <dbReference type="ARBA" id="ARBA00022490"/>
    </source>
</evidence>
<dbReference type="PANTHER" id="PTHR30308:SF2">
    <property type="entry name" value="SSRA-BINDING PROTEIN"/>
    <property type="match status" value="1"/>
</dbReference>
<dbReference type="HAMAP" id="MF_00023">
    <property type="entry name" value="SmpB"/>
    <property type="match status" value="1"/>
</dbReference>
<dbReference type="NCBIfam" id="NF003843">
    <property type="entry name" value="PRK05422.1"/>
    <property type="match status" value="1"/>
</dbReference>
<dbReference type="EMBL" id="JAFLQZ010000007">
    <property type="protein sequence ID" value="MBO0358796.1"/>
    <property type="molecule type" value="Genomic_DNA"/>
</dbReference>
<keyword evidence="2 3" id="KW-0694">RNA-binding</keyword>
<accession>A0A939JB57</accession>
<dbReference type="PANTHER" id="PTHR30308">
    <property type="entry name" value="TMRNA-BINDING COMPONENT OF TRANS-TRANSLATION TAGGING COMPLEX"/>
    <property type="match status" value="1"/>
</dbReference>
<keyword evidence="5" id="KW-1185">Reference proteome</keyword>
<gene>
    <name evidence="3 4" type="primary">smpB</name>
    <name evidence="4" type="ORF">J0X19_12630</name>
</gene>
<comment type="similarity">
    <text evidence="3">Belongs to the SmpB family.</text>
</comment>
<sequence length="158" mass="18268">MTVSKKEDLPKRVNILNRRASYEYAFLAKYDAGIMLQGTEIKSIRDGSVQIQDGFCVFQPDGGLWVHGLTIAKYTAGTYNNHEPTRPRKLLLNKRELNQLHNKSQEQGLTIIPIRMFVNDRGFAKLEIALAKGKKLFDKRDSIKEKDQKRELDRAREY</sequence>
<name>A0A939JB57_9BACT</name>
<organism evidence="4 5">
    <name type="scientific">Hymenobacter telluris</name>
    <dbReference type="NCBI Taxonomy" id="2816474"/>
    <lineage>
        <taxon>Bacteria</taxon>
        <taxon>Pseudomonadati</taxon>
        <taxon>Bacteroidota</taxon>
        <taxon>Cytophagia</taxon>
        <taxon>Cytophagales</taxon>
        <taxon>Hymenobacteraceae</taxon>
        <taxon>Hymenobacter</taxon>
    </lineage>
</organism>
<comment type="subcellular location">
    <subcellularLocation>
        <location evidence="3">Cytoplasm</location>
    </subcellularLocation>
    <text evidence="3">The tmRNA-SmpB complex associates with stalled 70S ribosomes.</text>
</comment>
<dbReference type="SUPFAM" id="SSF74982">
    <property type="entry name" value="Small protein B (SmpB)"/>
    <property type="match status" value="1"/>
</dbReference>
<comment type="function">
    <text evidence="3">Required for rescue of stalled ribosomes mediated by trans-translation. Binds to transfer-messenger RNA (tmRNA), required for stable association of tmRNA with ribosomes. tmRNA and SmpB together mimic tRNA shape, replacing the anticodon stem-loop with SmpB. tmRNA is encoded by the ssrA gene; the 2 termini fold to resemble tRNA(Ala) and it encodes a 'tag peptide', a short internal open reading frame. During trans-translation Ala-aminoacylated tmRNA acts like a tRNA, entering the A-site of stalled ribosomes, displacing the stalled mRNA. The ribosome then switches to translate the ORF on the tmRNA; the nascent peptide is terminated with the 'tag peptide' encoded by the tmRNA and targeted for degradation. The ribosome is freed to recommence translation, which seems to be the essential function of trans-translation.</text>
</comment>
<dbReference type="RefSeq" id="WP_206984822.1">
    <property type="nucleotide sequence ID" value="NZ_JAFLQZ010000007.1"/>
</dbReference>
<evidence type="ECO:0000313" key="5">
    <source>
        <dbReference type="Proteomes" id="UP000664144"/>
    </source>
</evidence>
<dbReference type="PROSITE" id="PS01317">
    <property type="entry name" value="SSRP"/>
    <property type="match status" value="1"/>
</dbReference>
<evidence type="ECO:0000256" key="3">
    <source>
        <dbReference type="HAMAP-Rule" id="MF_00023"/>
    </source>
</evidence>
<protein>
    <recommendedName>
        <fullName evidence="3">SsrA-binding protein</fullName>
    </recommendedName>
    <alternativeName>
        <fullName evidence="3">Small protein B</fullName>
    </alternativeName>
</protein>
<comment type="caution">
    <text evidence="4">The sequence shown here is derived from an EMBL/GenBank/DDBJ whole genome shotgun (WGS) entry which is preliminary data.</text>
</comment>
<dbReference type="AlphaFoldDB" id="A0A939JB57"/>
<dbReference type="GO" id="GO:0070930">
    <property type="term" value="P:trans-translation-dependent protein tagging"/>
    <property type="evidence" value="ECO:0007669"/>
    <property type="project" value="TreeGrafter"/>
</dbReference>
<dbReference type="GO" id="GO:0003723">
    <property type="term" value="F:RNA binding"/>
    <property type="evidence" value="ECO:0007669"/>
    <property type="project" value="UniProtKB-UniRule"/>
</dbReference>
<reference evidence="4" key="1">
    <citation type="submission" date="2021-03" db="EMBL/GenBank/DDBJ databases">
        <authorList>
            <person name="Kim M.K."/>
        </authorList>
    </citation>
    <scope>NUCLEOTIDE SEQUENCE</scope>
    <source>
        <strain evidence="4">BT186</strain>
    </source>
</reference>
<dbReference type="InterPro" id="IPR020081">
    <property type="entry name" value="SsrA-bd_prot_CS"/>
</dbReference>
<dbReference type="NCBIfam" id="TIGR00086">
    <property type="entry name" value="smpB"/>
    <property type="match status" value="1"/>
</dbReference>
<evidence type="ECO:0000313" key="4">
    <source>
        <dbReference type="EMBL" id="MBO0358796.1"/>
    </source>
</evidence>
<dbReference type="Proteomes" id="UP000664144">
    <property type="component" value="Unassembled WGS sequence"/>
</dbReference>
<proteinExistence type="inferred from homology"/>
<keyword evidence="1 3" id="KW-0963">Cytoplasm</keyword>
<evidence type="ECO:0000256" key="2">
    <source>
        <dbReference type="ARBA" id="ARBA00022884"/>
    </source>
</evidence>
<dbReference type="InterPro" id="IPR000037">
    <property type="entry name" value="SsrA-bd_prot"/>
</dbReference>
<dbReference type="GO" id="GO:0005829">
    <property type="term" value="C:cytosol"/>
    <property type="evidence" value="ECO:0007669"/>
    <property type="project" value="TreeGrafter"/>
</dbReference>
<dbReference type="Gene3D" id="2.40.280.10">
    <property type="match status" value="1"/>
</dbReference>
<dbReference type="InterPro" id="IPR023620">
    <property type="entry name" value="SmpB"/>
</dbReference>
<dbReference type="GO" id="GO:0070929">
    <property type="term" value="P:trans-translation"/>
    <property type="evidence" value="ECO:0007669"/>
    <property type="project" value="UniProtKB-UniRule"/>
</dbReference>
<dbReference type="Pfam" id="PF01668">
    <property type="entry name" value="SmpB"/>
    <property type="match status" value="1"/>
</dbReference>